<dbReference type="EMBL" id="PIOC01000003">
    <property type="protein sequence ID" value="RDW21366.1"/>
    <property type="molecule type" value="Genomic_DNA"/>
</dbReference>
<dbReference type="Proteomes" id="UP000257143">
    <property type="component" value="Unassembled WGS sequence"/>
</dbReference>
<name>A0A3D8PYY3_9BACI</name>
<protein>
    <recommendedName>
        <fullName evidence="3">CopG family transcriptional regulator</fullName>
    </recommendedName>
</protein>
<evidence type="ECO:0008006" key="3">
    <source>
        <dbReference type="Google" id="ProtNLM"/>
    </source>
</evidence>
<evidence type="ECO:0000313" key="2">
    <source>
        <dbReference type="Proteomes" id="UP000257143"/>
    </source>
</evidence>
<gene>
    <name evidence="1" type="ORF">CWR48_02880</name>
</gene>
<proteinExistence type="predicted"/>
<evidence type="ECO:0000313" key="1">
    <source>
        <dbReference type="EMBL" id="RDW21366.1"/>
    </source>
</evidence>
<dbReference type="RefSeq" id="WP_115771537.1">
    <property type="nucleotide sequence ID" value="NZ_PIOC01000003.1"/>
</dbReference>
<reference evidence="2" key="1">
    <citation type="submission" date="2017-11" db="EMBL/GenBank/DDBJ databases">
        <authorList>
            <person name="Zhu W."/>
        </authorList>
    </citation>
    <scope>NUCLEOTIDE SEQUENCE [LARGE SCALE GENOMIC DNA]</scope>
    <source>
        <strain evidence="2">CAU 1183</strain>
    </source>
</reference>
<keyword evidence="2" id="KW-1185">Reference proteome</keyword>
<accession>A0A3D8PYY3</accession>
<dbReference type="AlphaFoldDB" id="A0A3D8PYY3"/>
<organism evidence="1 2">
    <name type="scientific">Oceanobacillus arenosus</name>
    <dbReference type="NCBI Taxonomy" id="1229153"/>
    <lineage>
        <taxon>Bacteria</taxon>
        <taxon>Bacillati</taxon>
        <taxon>Bacillota</taxon>
        <taxon>Bacilli</taxon>
        <taxon>Bacillales</taxon>
        <taxon>Bacillaceae</taxon>
        <taxon>Oceanobacillus</taxon>
    </lineage>
</organism>
<comment type="caution">
    <text evidence="1">The sequence shown here is derived from an EMBL/GenBank/DDBJ whole genome shotgun (WGS) entry which is preliminary data.</text>
</comment>
<dbReference type="OrthoDB" id="9944055at2"/>
<sequence length="65" mass="7535">MENETVPKEMQALLKQANKKTSKRITTYLEPELYEKVMWLKSNGISVKKFVNRAVSDLLEKHGVI</sequence>